<protein>
    <submittedName>
        <fullName evidence="2">NIPSNAP domain-containing protein</fullName>
    </submittedName>
</protein>
<dbReference type="Proteomes" id="UP000031368">
    <property type="component" value="Plasmid pRgalR602c"/>
</dbReference>
<dbReference type="InterPro" id="IPR011008">
    <property type="entry name" value="Dimeric_a/b-barrel"/>
</dbReference>
<evidence type="ECO:0000313" key="3">
    <source>
        <dbReference type="Proteomes" id="UP000031368"/>
    </source>
</evidence>
<geneLocation type="plasmid" evidence="2 3">
    <name>pRgalR602c</name>
</geneLocation>
<dbReference type="EMBL" id="CP006880">
    <property type="protein sequence ID" value="AJD44741.1"/>
    <property type="molecule type" value="Genomic_DNA"/>
</dbReference>
<name>A0A0B4XC94_9HYPH</name>
<accession>A0A0B4XC94</accession>
<gene>
    <name evidence="2" type="ORF">RGR602_PC00704</name>
</gene>
<dbReference type="HOGENOM" id="CLU_100911_0_0_5"/>
<organism evidence="2 3">
    <name type="scientific">Rhizobium gallicum bv. gallicum R602sp</name>
    <dbReference type="NCBI Taxonomy" id="1041138"/>
    <lineage>
        <taxon>Bacteria</taxon>
        <taxon>Pseudomonadati</taxon>
        <taxon>Pseudomonadota</taxon>
        <taxon>Alphaproteobacteria</taxon>
        <taxon>Hyphomicrobiales</taxon>
        <taxon>Rhizobiaceae</taxon>
        <taxon>Rhizobium/Agrobacterium group</taxon>
        <taxon>Rhizobium</taxon>
    </lineage>
</organism>
<dbReference type="Pfam" id="PF07978">
    <property type="entry name" value="NIPSNAP"/>
    <property type="match status" value="1"/>
</dbReference>
<proteinExistence type="predicted"/>
<dbReference type="AlphaFoldDB" id="A0A0B4XC94"/>
<dbReference type="RefSeq" id="WP_040115044.1">
    <property type="nucleotide sequence ID" value="NZ_CP006880.1"/>
</dbReference>
<evidence type="ECO:0000259" key="1">
    <source>
        <dbReference type="Pfam" id="PF07978"/>
    </source>
</evidence>
<dbReference type="Gene3D" id="3.30.70.100">
    <property type="match status" value="1"/>
</dbReference>
<dbReference type="SUPFAM" id="SSF54909">
    <property type="entry name" value="Dimeric alpha+beta barrel"/>
    <property type="match status" value="1"/>
</dbReference>
<feature type="domain" description="NIPSNAP" evidence="1">
    <location>
        <begin position="11"/>
        <end position="106"/>
    </location>
</feature>
<reference evidence="2 3" key="1">
    <citation type="submission" date="2013-11" db="EMBL/GenBank/DDBJ databases">
        <title>Complete genome sequence of Rhizobium gallicum bv. gallicum R602.</title>
        <authorList>
            <person name="Bustos P."/>
            <person name="Santamaria R.I."/>
            <person name="Lozano L."/>
            <person name="Acosta J.L."/>
            <person name="Ormeno-Orrillo E."/>
            <person name="Rogel M.A."/>
            <person name="Romero D."/>
            <person name="Cevallos M.A."/>
            <person name="Martinez-Romero E."/>
            <person name="Gonzalez V."/>
        </authorList>
    </citation>
    <scope>NUCLEOTIDE SEQUENCE [LARGE SCALE GENOMIC DNA]</scope>
    <source>
        <strain evidence="2 3">R602</strain>
        <plasmid evidence="2 3">pRgalR602c</plasmid>
    </source>
</reference>
<keyword evidence="3" id="KW-1185">Reference proteome</keyword>
<sequence>MRDATSADSVFELRQYRLHPAARETLIEVFDREFLETQEEAGIRVVAQFRDLDDTDSFVWLRGFANMEARREALGRFYGGPVWARHRDVANGTMVNSDNVLLLRPANLDPSSQLSAAARPTCGSTLESSALFLCAIHYTAPGKEEAFATFFENELRLPLLESGATVPATFMSEHSANTFPRLPIREGESVFVALYRFSTPQAYATHLGALAASRKWTQEIEPQIMRRTWRASEVLRLSPTSRSLMR</sequence>
<dbReference type="KEGG" id="rga:RGR602_PC00704"/>
<evidence type="ECO:0000313" key="2">
    <source>
        <dbReference type="EMBL" id="AJD44741.1"/>
    </source>
</evidence>
<dbReference type="InterPro" id="IPR012577">
    <property type="entry name" value="NIPSNAP"/>
</dbReference>
<keyword evidence="2" id="KW-0614">Plasmid</keyword>